<evidence type="ECO:0000313" key="2">
    <source>
        <dbReference type="EMBL" id="MXP46338.1"/>
    </source>
</evidence>
<protein>
    <submittedName>
        <fullName evidence="2">Uncharacterized protein</fullName>
    </submittedName>
</protein>
<sequence length="57" mass="6142">MSSKQDPSKPVSNDEKFKPQNVQDESHGSVSSSGRQDRNIGHDVSRGSEPETENASG</sequence>
<dbReference type="EMBL" id="WTYP01000001">
    <property type="protein sequence ID" value="MXP46338.1"/>
    <property type="molecule type" value="Genomic_DNA"/>
</dbReference>
<feature type="compositionally biased region" description="Basic and acidic residues" evidence="1">
    <location>
        <begin position="35"/>
        <end position="49"/>
    </location>
</feature>
<comment type="caution">
    <text evidence="2">The sequence shown here is derived from an EMBL/GenBank/DDBJ whole genome shotgun (WGS) entry which is preliminary data.</text>
</comment>
<evidence type="ECO:0000256" key="1">
    <source>
        <dbReference type="SAM" id="MobiDB-lite"/>
    </source>
</evidence>
<gene>
    <name evidence="2" type="ORF">GRI43_02875</name>
</gene>
<name>A0A6I4UXG9_9SPHN</name>
<evidence type="ECO:0000313" key="3">
    <source>
        <dbReference type="Proteomes" id="UP000471435"/>
    </source>
</evidence>
<dbReference type="AlphaFoldDB" id="A0A6I4UXG9"/>
<accession>A0A6I4UXG9</accession>
<organism evidence="2 3">
    <name type="scientific">Pontixanthobacter luteolus</name>
    <dbReference type="NCBI Taxonomy" id="295089"/>
    <lineage>
        <taxon>Bacteria</taxon>
        <taxon>Pseudomonadati</taxon>
        <taxon>Pseudomonadota</taxon>
        <taxon>Alphaproteobacteria</taxon>
        <taxon>Sphingomonadales</taxon>
        <taxon>Erythrobacteraceae</taxon>
        <taxon>Pontixanthobacter</taxon>
    </lineage>
</organism>
<dbReference type="OrthoDB" id="7428813at2"/>
<feature type="compositionally biased region" description="Polar residues" evidence="1">
    <location>
        <begin position="20"/>
        <end position="34"/>
    </location>
</feature>
<dbReference type="Proteomes" id="UP000471435">
    <property type="component" value="Unassembled WGS sequence"/>
</dbReference>
<reference evidence="2 3" key="1">
    <citation type="submission" date="2019-12" db="EMBL/GenBank/DDBJ databases">
        <title>Genomic-based taxomic classification of the family Erythrobacteraceae.</title>
        <authorList>
            <person name="Xu L."/>
        </authorList>
    </citation>
    <scope>NUCLEOTIDE SEQUENCE [LARGE SCALE GENOMIC DNA]</scope>
    <source>
        <strain evidence="2 3">SW-109</strain>
    </source>
</reference>
<keyword evidence="3" id="KW-1185">Reference proteome</keyword>
<proteinExistence type="predicted"/>
<dbReference type="RefSeq" id="WP_160729581.1">
    <property type="nucleotide sequence ID" value="NZ_CANLWR010000001.1"/>
</dbReference>
<feature type="region of interest" description="Disordered" evidence="1">
    <location>
        <begin position="1"/>
        <end position="57"/>
    </location>
</feature>